<reference evidence="1 2" key="1">
    <citation type="submission" date="2023-07" db="EMBL/GenBank/DDBJ databases">
        <title>Sorghum-associated microbial communities from plants grown in Nebraska, USA.</title>
        <authorList>
            <person name="Schachtman D."/>
        </authorList>
    </citation>
    <scope>NUCLEOTIDE SEQUENCE [LARGE SCALE GENOMIC DNA]</scope>
    <source>
        <strain evidence="1 2">CC523</strain>
    </source>
</reference>
<proteinExistence type="predicted"/>
<dbReference type="EMBL" id="JAUSSW010000008">
    <property type="protein sequence ID" value="MDQ0103353.1"/>
    <property type="molecule type" value="Genomic_DNA"/>
</dbReference>
<dbReference type="Proteomes" id="UP001244563">
    <property type="component" value="Unassembled WGS sequence"/>
</dbReference>
<gene>
    <name evidence="1" type="ORF">J2T10_003017</name>
</gene>
<organism evidence="1 2">
    <name type="scientific">Paenarthrobacter nicotinovorans</name>
    <name type="common">Arthrobacter nicotinovorans</name>
    <dbReference type="NCBI Taxonomy" id="29320"/>
    <lineage>
        <taxon>Bacteria</taxon>
        <taxon>Bacillati</taxon>
        <taxon>Actinomycetota</taxon>
        <taxon>Actinomycetes</taxon>
        <taxon>Micrococcales</taxon>
        <taxon>Micrococcaceae</taxon>
        <taxon>Paenarthrobacter</taxon>
    </lineage>
</organism>
<comment type="caution">
    <text evidence="1">The sequence shown here is derived from an EMBL/GenBank/DDBJ whole genome shotgun (WGS) entry which is preliminary data.</text>
</comment>
<evidence type="ECO:0000313" key="2">
    <source>
        <dbReference type="Proteomes" id="UP001244563"/>
    </source>
</evidence>
<evidence type="ECO:0000313" key="1">
    <source>
        <dbReference type="EMBL" id="MDQ0103353.1"/>
    </source>
</evidence>
<keyword evidence="2" id="KW-1185">Reference proteome</keyword>
<name>A0ABT9TNV3_PAENI</name>
<sequence length="186" mass="19778">MYQAANDYSVSEDARRARSSRAEEFGQFAYGFSATAPSPLSISGPSEVETGLVVDARFDHPPIEGETSPPTEWLITLKPVLNHPLGAGQLIDLLAKELVRFGLGQMVATNPTELLRALASASAQPTSITINGVATVGWSLELAEVRGLVAGSHGRVFMWLATRVSSAPKLLVTKDLGSYVRALLGT</sequence>
<protein>
    <submittedName>
        <fullName evidence="1">Uncharacterized protein</fullName>
    </submittedName>
</protein>
<accession>A0ABT9TNV3</accession>
<dbReference type="RefSeq" id="WP_055974535.1">
    <property type="nucleotide sequence ID" value="NZ_BDDW01000002.1"/>
</dbReference>